<protein>
    <submittedName>
        <fullName evidence="2">NAD dependent epimerase/dehydratase family protein</fullName>
    </submittedName>
</protein>
<dbReference type="Gene3D" id="3.90.25.10">
    <property type="entry name" value="UDP-galactose 4-epimerase, domain 1"/>
    <property type="match status" value="1"/>
</dbReference>
<dbReference type="InterPro" id="IPR036291">
    <property type="entry name" value="NAD(P)-bd_dom_sf"/>
</dbReference>
<comment type="caution">
    <text evidence="2">The sequence shown here is derived from an EMBL/GenBank/DDBJ whole genome shotgun (WGS) entry which is preliminary data.</text>
</comment>
<dbReference type="Proteomes" id="UP000004633">
    <property type="component" value="Unassembled WGS sequence"/>
</dbReference>
<dbReference type="PANTHER" id="PTHR43245:SF13">
    <property type="entry name" value="UDP-D-APIOSE_UDP-D-XYLOSE SYNTHASE 2"/>
    <property type="match status" value="1"/>
</dbReference>
<dbReference type="EMBL" id="AECV01000023">
    <property type="protein sequence ID" value="EFW29441.1"/>
    <property type="molecule type" value="Genomic_DNA"/>
</dbReference>
<reference evidence="2 3" key="1">
    <citation type="submission" date="2010-08" db="EMBL/GenBank/DDBJ databases">
        <authorList>
            <person name="Weinstock G."/>
            <person name="Sodergren E."/>
            <person name="Clifton S."/>
            <person name="Fulton L."/>
            <person name="Fulton B."/>
            <person name="Courtney L."/>
            <person name="Fronick C."/>
            <person name="Harrison M."/>
            <person name="Strong C."/>
            <person name="Farmer C."/>
            <person name="Delahaunty K."/>
            <person name="Markovic C."/>
            <person name="Hall O."/>
            <person name="Minx P."/>
            <person name="Tomlinson C."/>
            <person name="Mitreva M."/>
            <person name="Hou S."/>
            <person name="Chen J."/>
            <person name="Wollam A."/>
            <person name="Pepin K.H."/>
            <person name="Johnson M."/>
            <person name="Bhonagiri V."/>
            <person name="Zhang X."/>
            <person name="Suruliraj S."/>
            <person name="Warren W."/>
            <person name="Chinwalla A."/>
            <person name="Mardis E.R."/>
            <person name="Wilson R.K."/>
        </authorList>
    </citation>
    <scope>NUCLEOTIDE SEQUENCE [LARGE SCALE GENOMIC DNA]</scope>
    <source>
        <strain evidence="2 3">F0399</strain>
    </source>
</reference>
<dbReference type="STRING" id="749551.HMPREF9555_01251"/>
<proteinExistence type="predicted"/>
<dbReference type="Pfam" id="PF01370">
    <property type="entry name" value="Epimerase"/>
    <property type="match status" value="1"/>
</dbReference>
<dbReference type="AlphaFoldDB" id="E7N2N0"/>
<dbReference type="InterPro" id="IPR001509">
    <property type="entry name" value="Epimerase_deHydtase"/>
</dbReference>
<dbReference type="Gene3D" id="3.40.50.720">
    <property type="entry name" value="NAD(P)-binding Rossmann-like Domain"/>
    <property type="match status" value="1"/>
</dbReference>
<dbReference type="InterPro" id="IPR050177">
    <property type="entry name" value="Lipid_A_modif_metabolic_enz"/>
</dbReference>
<dbReference type="PRINTS" id="PR01713">
    <property type="entry name" value="NUCEPIMERASE"/>
</dbReference>
<evidence type="ECO:0000313" key="2">
    <source>
        <dbReference type="EMBL" id="EFW29441.1"/>
    </source>
</evidence>
<accession>E7N2N0</accession>
<name>E7N2N0_9FIRM</name>
<evidence type="ECO:0000259" key="1">
    <source>
        <dbReference type="Pfam" id="PF01370"/>
    </source>
</evidence>
<organism evidence="2 3">
    <name type="scientific">Selenomonas artemidis F0399</name>
    <dbReference type="NCBI Taxonomy" id="749551"/>
    <lineage>
        <taxon>Bacteria</taxon>
        <taxon>Bacillati</taxon>
        <taxon>Bacillota</taxon>
        <taxon>Negativicutes</taxon>
        <taxon>Selenomonadales</taxon>
        <taxon>Selenomonadaceae</taxon>
        <taxon>Selenomonas</taxon>
    </lineage>
</organism>
<dbReference type="CDD" id="cd05256">
    <property type="entry name" value="UDP_AE_SDR_e"/>
    <property type="match status" value="1"/>
</dbReference>
<dbReference type="SUPFAM" id="SSF51735">
    <property type="entry name" value="NAD(P)-binding Rossmann-fold domains"/>
    <property type="match status" value="1"/>
</dbReference>
<keyword evidence="3" id="KW-1185">Reference proteome</keyword>
<feature type="domain" description="NAD-dependent epimerase/dehydratase" evidence="1">
    <location>
        <begin position="19"/>
        <end position="257"/>
    </location>
</feature>
<gene>
    <name evidence="2" type="ORF">HMPREF9555_01251</name>
</gene>
<sequence length="328" mass="36263">MGDMMNYRTINFPENSLFLVTGGAGFIGSNLCEALLSMGHRVRVLDNLSTGYEKNISGLRTHEKFEFIEGDIKDFAACARVCAGVDYVLHQAAAVSVPESIEQPIAYTETNIMGTVNMMQAAAAAHVKKFVYASSSAVYGDDQTMPKREEIVGRRLSTYAVTKYVAEEYAVQYTMHYGLDCYGMRYFNVYGRRQDPNGAYAAVIPKFVEALLHDTPPTVNGDGEQSRDFVYVEDVVQANLLACAAPHEAAGEAYNIASGTRSSLNEMYAVLKELLGKDLTPVYGPERAGDIRHSGADIRKAREKLGYAPEYDFKRGVTEAIAWYRENL</sequence>
<evidence type="ECO:0000313" key="3">
    <source>
        <dbReference type="Proteomes" id="UP000004633"/>
    </source>
</evidence>
<dbReference type="PANTHER" id="PTHR43245">
    <property type="entry name" value="BIFUNCTIONAL POLYMYXIN RESISTANCE PROTEIN ARNA"/>
    <property type="match status" value="1"/>
</dbReference>
<dbReference type="HOGENOM" id="CLU_007383_1_7_9"/>